<keyword evidence="1" id="KW-0732">Signal</keyword>
<sequence length="318" mass="34435">MTRYRGYGDVTTGAALLFACVTTIAVAAGPQASNHAADGAGAGPVPVAVDDDTADHTAAVRLPLAQLAAALAPDARLQLFTITDQPGLHVMQAASLAQQGAMFARVVALLERRDMPRDRVVSAAAIAAYARRFGTDPAGLTAGNNFSTEELTHFFEVAREQGVVLNQGERTLQTILVRWRLIRQQQGIWKAASAHDFLITIPGLSRAPGGETIDATLRAAILSHELGHWQYFSDGAYAHACRAFWWQVLSYDERAELTRQLEDLGYDPSDRIVIDEMQAYLLHTPAPYMPIIDTPGPGGIDVGKVRRRLQEALARAGR</sequence>
<dbReference type="RefSeq" id="WP_187637213.1">
    <property type="nucleotide sequence ID" value="NZ_VZQQ01000030.1"/>
</dbReference>
<protein>
    <submittedName>
        <fullName evidence="2">Uncharacterized protein</fullName>
    </submittedName>
</protein>
<evidence type="ECO:0000313" key="3">
    <source>
        <dbReference type="Proteomes" id="UP000736373"/>
    </source>
</evidence>
<dbReference type="EMBL" id="VZQQ01000030">
    <property type="protein sequence ID" value="MBC8750259.1"/>
    <property type="molecule type" value="Genomic_DNA"/>
</dbReference>
<dbReference type="PROSITE" id="PS51257">
    <property type="entry name" value="PROKAR_LIPOPROTEIN"/>
    <property type="match status" value="1"/>
</dbReference>
<comment type="caution">
    <text evidence="2">The sequence shown here is derived from an EMBL/GenBank/DDBJ whole genome shotgun (WGS) entry which is preliminary data.</text>
</comment>
<dbReference type="Proteomes" id="UP000736373">
    <property type="component" value="Unassembled WGS sequence"/>
</dbReference>
<feature type="signal peptide" evidence="1">
    <location>
        <begin position="1"/>
        <end position="27"/>
    </location>
</feature>
<feature type="chain" id="PRO_5045917669" evidence="1">
    <location>
        <begin position="28"/>
        <end position="318"/>
    </location>
</feature>
<proteinExistence type="predicted"/>
<organism evidence="2 3">
    <name type="scientific">Paraburkholderia podalyriae</name>
    <dbReference type="NCBI Taxonomy" id="1938811"/>
    <lineage>
        <taxon>Bacteria</taxon>
        <taxon>Pseudomonadati</taxon>
        <taxon>Pseudomonadota</taxon>
        <taxon>Betaproteobacteria</taxon>
        <taxon>Burkholderiales</taxon>
        <taxon>Burkholderiaceae</taxon>
        <taxon>Paraburkholderia</taxon>
    </lineage>
</organism>
<accession>A0ABR7PVL1</accession>
<evidence type="ECO:0000313" key="2">
    <source>
        <dbReference type="EMBL" id="MBC8750259.1"/>
    </source>
</evidence>
<name>A0ABR7PVL1_9BURK</name>
<gene>
    <name evidence="2" type="ORF">F6X42_27835</name>
</gene>
<evidence type="ECO:0000256" key="1">
    <source>
        <dbReference type="SAM" id="SignalP"/>
    </source>
</evidence>
<keyword evidence="3" id="KW-1185">Reference proteome</keyword>
<reference evidence="2 3" key="1">
    <citation type="submission" date="2019-09" db="EMBL/GenBank/DDBJ databases">
        <title>Paraburkholderia podalyriae sp. nov., A South African Podalyria-associated rhizobium.</title>
        <authorList>
            <person name="Mavima L."/>
            <person name="Beukes C.W."/>
            <person name="Palmer M."/>
            <person name="De Meyer S.E."/>
            <person name="James E.K."/>
            <person name="Maluk M."/>
            <person name="Avontuur J.R."/>
            <person name="Chan W.Y."/>
            <person name="Venter S.N."/>
            <person name="Steenkamp E.T."/>
        </authorList>
    </citation>
    <scope>NUCLEOTIDE SEQUENCE [LARGE SCALE GENOMIC DNA]</scope>
    <source>
        <strain evidence="2 3">WC7.3b</strain>
    </source>
</reference>